<evidence type="ECO:0000256" key="6">
    <source>
        <dbReference type="ARBA" id="ARBA00022842"/>
    </source>
</evidence>
<dbReference type="RefSeq" id="WP_249284670.1">
    <property type="nucleotide sequence ID" value="NZ_JACRSO010000001.1"/>
</dbReference>
<keyword evidence="2 8" id="KW-0436">Ligase</keyword>
<evidence type="ECO:0000313" key="13">
    <source>
        <dbReference type="Proteomes" id="UP000654279"/>
    </source>
</evidence>
<keyword evidence="13" id="KW-1185">Reference proteome</keyword>
<feature type="binding site" description="in other chain" evidence="8">
    <location>
        <position position="149"/>
    </location>
    <ligand>
        <name>deamido-NAD(+)</name>
        <dbReference type="ChEBI" id="CHEBI:58437"/>
        <note>ligand shared between two neighboring subunits</note>
    </ligand>
</feature>
<feature type="binding site" evidence="8">
    <location>
        <position position="37"/>
    </location>
    <ligand>
        <name>Mg(2+)</name>
        <dbReference type="ChEBI" id="CHEBI:18420"/>
    </ligand>
</feature>
<keyword evidence="6 8" id="KW-0460">Magnesium</keyword>
<comment type="pathway">
    <text evidence="8">Cofactor biosynthesis; NAD(+) biosynthesis; NAD(+) from deamido-NAD(+) (ammonia route): step 1/1.</text>
</comment>
<dbReference type="GO" id="GO:0005737">
    <property type="term" value="C:cytoplasm"/>
    <property type="evidence" value="ECO:0007669"/>
    <property type="project" value="InterPro"/>
</dbReference>
<evidence type="ECO:0000256" key="9">
    <source>
        <dbReference type="RuleBase" id="RU003811"/>
    </source>
</evidence>
<feature type="binding site" description="in other chain" evidence="8">
    <location>
        <begin position="233"/>
        <end position="234"/>
    </location>
    <ligand>
        <name>deamido-NAD(+)</name>
        <dbReference type="ChEBI" id="CHEBI:58437"/>
        <note>ligand shared between two neighboring subunits</note>
    </ligand>
</feature>
<dbReference type="EC" id="6.3.1.5" evidence="8 10"/>
<sequence length="248" mass="26461">MARDYAKELEARVAFIQSQLRDSGARGIVFGNSGGKDSALVGILCKKACDDVLGVMMPCQSKRNFGEDMQDGLAVARQFGIETTTVDLSDVKTALTDAIAPVGTVSDAASANIAPRLRMATLYAIAQSRGALVAGTGNRSERYVGYFTKWGDGGCDFNPIADLTVGEVYEFLAFLGAPENIIQKAPSAGLFEGQTDEGEMGMTYAAIDRYILSGQGEPQDVEKITRAHARSLHKLRMPATFGGMQDAD</sequence>
<evidence type="ECO:0000256" key="5">
    <source>
        <dbReference type="ARBA" id="ARBA00022840"/>
    </source>
</evidence>
<evidence type="ECO:0000313" key="12">
    <source>
        <dbReference type="EMBL" id="MBC8528706.1"/>
    </source>
</evidence>
<reference evidence="12" key="1">
    <citation type="submission" date="2020-08" db="EMBL/GenBank/DDBJ databases">
        <title>Genome public.</title>
        <authorList>
            <person name="Liu C."/>
            <person name="Sun Q."/>
        </authorList>
    </citation>
    <scope>NUCLEOTIDE SEQUENCE</scope>
    <source>
        <strain evidence="12">NSJ-44</strain>
    </source>
</reference>
<keyword evidence="5 8" id="KW-0067">ATP-binding</keyword>
<dbReference type="GO" id="GO:0046872">
    <property type="term" value="F:metal ion binding"/>
    <property type="evidence" value="ECO:0007669"/>
    <property type="project" value="UniProtKB-KW"/>
</dbReference>
<dbReference type="HAMAP" id="MF_00193">
    <property type="entry name" value="NadE_ammonia_dep"/>
    <property type="match status" value="1"/>
</dbReference>
<proteinExistence type="inferred from homology"/>
<dbReference type="GO" id="GO:0005524">
    <property type="term" value="F:ATP binding"/>
    <property type="evidence" value="ECO:0007669"/>
    <property type="project" value="UniProtKB-UniRule"/>
</dbReference>
<comment type="caution">
    <text evidence="8">Lacks conserved residue(s) required for the propagation of feature annotation.</text>
</comment>
<dbReference type="PANTHER" id="PTHR23090">
    <property type="entry name" value="NH 3 /GLUTAMINE-DEPENDENT NAD + SYNTHETASE"/>
    <property type="match status" value="1"/>
</dbReference>
<evidence type="ECO:0000256" key="1">
    <source>
        <dbReference type="ARBA" id="ARBA00005859"/>
    </source>
</evidence>
<organism evidence="12 13">
    <name type="scientific">Luoshenia tenuis</name>
    <dbReference type="NCBI Taxonomy" id="2763654"/>
    <lineage>
        <taxon>Bacteria</taxon>
        <taxon>Bacillati</taxon>
        <taxon>Bacillota</taxon>
        <taxon>Clostridia</taxon>
        <taxon>Christensenellales</taxon>
        <taxon>Christensenellaceae</taxon>
        <taxon>Luoshenia</taxon>
    </lineage>
</organism>
<comment type="caution">
    <text evidence="12">The sequence shown here is derived from an EMBL/GenBank/DDBJ whole genome shotgun (WGS) entry which is preliminary data.</text>
</comment>
<feature type="domain" description="NAD/GMP synthase" evidence="11">
    <location>
        <begin position="9"/>
        <end position="234"/>
    </location>
</feature>
<evidence type="ECO:0000256" key="4">
    <source>
        <dbReference type="ARBA" id="ARBA00022741"/>
    </source>
</evidence>
<dbReference type="Gene3D" id="3.40.50.620">
    <property type="entry name" value="HUPs"/>
    <property type="match status" value="1"/>
</dbReference>
<evidence type="ECO:0000256" key="7">
    <source>
        <dbReference type="ARBA" id="ARBA00023027"/>
    </source>
</evidence>
<dbReference type="GO" id="GO:0008795">
    <property type="term" value="F:NAD+ synthase activity"/>
    <property type="evidence" value="ECO:0007669"/>
    <property type="project" value="UniProtKB-UniRule"/>
</dbReference>
<feature type="binding site" description="in other chain" evidence="8">
    <location>
        <position position="116"/>
    </location>
    <ligand>
        <name>deamido-NAD(+)</name>
        <dbReference type="ChEBI" id="CHEBI:58437"/>
        <note>ligand shared between two neighboring subunits</note>
    </ligand>
</feature>
<protein>
    <recommendedName>
        <fullName evidence="8 10">NH(3)-dependent NAD(+) synthetase</fullName>
        <ecNumber evidence="8 10">6.3.1.5</ecNumber>
    </recommendedName>
</protein>
<dbReference type="GO" id="GO:0003952">
    <property type="term" value="F:NAD+ synthase (glutamine-hydrolyzing) activity"/>
    <property type="evidence" value="ECO:0007669"/>
    <property type="project" value="InterPro"/>
</dbReference>
<dbReference type="InterPro" id="IPR003694">
    <property type="entry name" value="NAD_synthase"/>
</dbReference>
<evidence type="ECO:0000256" key="2">
    <source>
        <dbReference type="ARBA" id="ARBA00022598"/>
    </source>
</evidence>
<dbReference type="EMBL" id="JACRSO010000001">
    <property type="protein sequence ID" value="MBC8528706.1"/>
    <property type="molecule type" value="Genomic_DNA"/>
</dbReference>
<dbReference type="SUPFAM" id="SSF52402">
    <property type="entry name" value="Adenine nucleotide alpha hydrolases-like"/>
    <property type="match status" value="1"/>
</dbReference>
<comment type="catalytic activity">
    <reaction evidence="8 10">
        <text>deamido-NAD(+) + NH4(+) + ATP = AMP + diphosphate + NAD(+) + H(+)</text>
        <dbReference type="Rhea" id="RHEA:21188"/>
        <dbReference type="ChEBI" id="CHEBI:15378"/>
        <dbReference type="ChEBI" id="CHEBI:28938"/>
        <dbReference type="ChEBI" id="CHEBI:30616"/>
        <dbReference type="ChEBI" id="CHEBI:33019"/>
        <dbReference type="ChEBI" id="CHEBI:57540"/>
        <dbReference type="ChEBI" id="CHEBI:58437"/>
        <dbReference type="ChEBI" id="CHEBI:456215"/>
        <dbReference type="EC" id="6.3.1.5"/>
    </reaction>
</comment>
<dbReference type="Proteomes" id="UP000654279">
    <property type="component" value="Unassembled WGS sequence"/>
</dbReference>
<comment type="subunit">
    <text evidence="8">Homodimer.</text>
</comment>
<dbReference type="InterPro" id="IPR014729">
    <property type="entry name" value="Rossmann-like_a/b/a_fold"/>
</dbReference>
<comment type="similarity">
    <text evidence="1 8 9">Belongs to the NAD synthetase family.</text>
</comment>
<feature type="binding site" evidence="8">
    <location>
        <position position="156"/>
    </location>
    <ligand>
        <name>deamido-NAD(+)</name>
        <dbReference type="ChEBI" id="CHEBI:58437"/>
        <note>ligand shared between two neighboring subunits</note>
    </ligand>
</feature>
<evidence type="ECO:0000256" key="8">
    <source>
        <dbReference type="HAMAP-Rule" id="MF_00193"/>
    </source>
</evidence>
<dbReference type="CDD" id="cd00553">
    <property type="entry name" value="NAD_synthase"/>
    <property type="match status" value="1"/>
</dbReference>
<dbReference type="GO" id="GO:0009435">
    <property type="term" value="P:NAD+ biosynthetic process"/>
    <property type="evidence" value="ECO:0007669"/>
    <property type="project" value="UniProtKB-UniRule"/>
</dbReference>
<dbReference type="Pfam" id="PF02540">
    <property type="entry name" value="NAD_synthase"/>
    <property type="match status" value="1"/>
</dbReference>
<evidence type="ECO:0000256" key="3">
    <source>
        <dbReference type="ARBA" id="ARBA00022723"/>
    </source>
</evidence>
<dbReference type="GO" id="GO:0004359">
    <property type="term" value="F:glutaminase activity"/>
    <property type="evidence" value="ECO:0007669"/>
    <property type="project" value="InterPro"/>
</dbReference>
<dbReference type="PANTHER" id="PTHR23090:SF9">
    <property type="entry name" value="GLUTAMINE-DEPENDENT NAD(+) SYNTHETASE"/>
    <property type="match status" value="1"/>
</dbReference>
<evidence type="ECO:0000256" key="10">
    <source>
        <dbReference type="RuleBase" id="RU003812"/>
    </source>
</evidence>
<accession>A0A926CZQ9</accession>
<keyword evidence="7 8" id="KW-0520">NAD</keyword>
<keyword evidence="4 8" id="KW-0547">Nucleotide-binding</keyword>
<dbReference type="InterPro" id="IPR022926">
    <property type="entry name" value="NH(3)-dep_NAD(+)_synth"/>
</dbReference>
<gene>
    <name evidence="8 12" type="primary">nadE</name>
    <name evidence="12" type="ORF">H8699_04540</name>
</gene>
<feature type="binding site" evidence="8">
    <location>
        <position position="136"/>
    </location>
    <ligand>
        <name>ATP</name>
        <dbReference type="ChEBI" id="CHEBI:30616"/>
    </ligand>
</feature>
<feature type="binding site" evidence="8">
    <location>
        <position position="187"/>
    </location>
    <ligand>
        <name>ATP</name>
        <dbReference type="ChEBI" id="CHEBI:30616"/>
    </ligand>
</feature>
<dbReference type="AlphaFoldDB" id="A0A926CZQ9"/>
<dbReference type="NCBIfam" id="TIGR00552">
    <property type="entry name" value="nadE"/>
    <property type="match status" value="1"/>
</dbReference>
<keyword evidence="3 8" id="KW-0479">Metal-binding</keyword>
<dbReference type="InterPro" id="IPR022310">
    <property type="entry name" value="NAD/GMP_synthase"/>
</dbReference>
<comment type="function">
    <text evidence="8">Catalyzes the ATP-dependent amidation of deamido-NAD to form NAD. Uses ammonia as a nitrogen source.</text>
</comment>
<feature type="binding site" evidence="8">
    <location>
        <position position="141"/>
    </location>
    <ligand>
        <name>Mg(2+)</name>
        <dbReference type="ChEBI" id="CHEBI:18420"/>
    </ligand>
</feature>
<name>A0A926CZQ9_9FIRM</name>
<evidence type="ECO:0000259" key="11">
    <source>
        <dbReference type="Pfam" id="PF02540"/>
    </source>
</evidence>